<sequence>MIRKFVRSFAVACLLFVYMPIGVLAAEIPNWNEYDYFIQDHAQILSYEQKEELNRLGRNLEQATGAELAVLTLPSIGDEPVDVYATEALREYKLGKAGEDNGALLVVTTIPNSSQKRHFELAVGYGLEGALPDGKIGRIMDEVAVPYLKNEQPDLAIMEAYKSYYNEIAAEYGWNGEMATVNKLSNRGGGLGIPAPVILFIIIYLIYRFSRGGPGGGGGSGGRRSSGPIFFPGSFGGGGFGGGSGGGFGGGGGFSGGGGSGGGGGAGRSW</sequence>
<dbReference type="Gene3D" id="3.10.310.50">
    <property type="match status" value="1"/>
</dbReference>
<dbReference type="InterPro" id="IPR007621">
    <property type="entry name" value="TPM_dom"/>
</dbReference>
<dbReference type="Proteomes" id="UP001597231">
    <property type="component" value="Unassembled WGS sequence"/>
</dbReference>
<keyword evidence="4" id="KW-1185">Reference proteome</keyword>
<feature type="domain" description="TPM" evidence="2">
    <location>
        <begin position="39"/>
        <end position="163"/>
    </location>
</feature>
<protein>
    <submittedName>
        <fullName evidence="3">TPM domain-containing protein</fullName>
    </submittedName>
</protein>
<keyword evidence="1" id="KW-0812">Transmembrane</keyword>
<gene>
    <name evidence="3" type="ORF">ACFQ38_16925</name>
</gene>
<reference evidence="4" key="1">
    <citation type="journal article" date="2019" name="Int. J. Syst. Evol. Microbiol.">
        <title>The Global Catalogue of Microorganisms (GCM) 10K type strain sequencing project: providing services to taxonomists for standard genome sequencing and annotation.</title>
        <authorList>
            <consortium name="The Broad Institute Genomics Platform"/>
            <consortium name="The Broad Institute Genome Sequencing Center for Infectious Disease"/>
            <person name="Wu L."/>
            <person name="Ma J."/>
        </authorList>
    </citation>
    <scope>NUCLEOTIDE SEQUENCE [LARGE SCALE GENOMIC DNA]</scope>
    <source>
        <strain evidence="4">CCUG 53915</strain>
    </source>
</reference>
<keyword evidence="1" id="KW-1133">Transmembrane helix</keyword>
<organism evidence="3 4">
    <name type="scientific">Sporosarcina contaminans</name>
    <dbReference type="NCBI Taxonomy" id="633403"/>
    <lineage>
        <taxon>Bacteria</taxon>
        <taxon>Bacillati</taxon>
        <taxon>Bacillota</taxon>
        <taxon>Bacilli</taxon>
        <taxon>Bacillales</taxon>
        <taxon>Caryophanaceae</taxon>
        <taxon>Sporosarcina</taxon>
    </lineage>
</organism>
<evidence type="ECO:0000313" key="4">
    <source>
        <dbReference type="Proteomes" id="UP001597231"/>
    </source>
</evidence>
<accession>A0ABW3U100</accession>
<dbReference type="RefSeq" id="WP_336825464.1">
    <property type="nucleotide sequence ID" value="NZ_JBHTLT010000129.1"/>
</dbReference>
<evidence type="ECO:0000256" key="1">
    <source>
        <dbReference type="SAM" id="Phobius"/>
    </source>
</evidence>
<dbReference type="PANTHER" id="PTHR30373:SF2">
    <property type="entry name" value="UPF0603 PROTEIN YGCG"/>
    <property type="match status" value="1"/>
</dbReference>
<evidence type="ECO:0000259" key="2">
    <source>
        <dbReference type="Pfam" id="PF04536"/>
    </source>
</evidence>
<keyword evidence="1" id="KW-0472">Membrane</keyword>
<dbReference type="EMBL" id="JBHTLT010000129">
    <property type="protein sequence ID" value="MFD1206781.1"/>
    <property type="molecule type" value="Genomic_DNA"/>
</dbReference>
<dbReference type="PANTHER" id="PTHR30373">
    <property type="entry name" value="UPF0603 PROTEIN YGCG"/>
    <property type="match status" value="1"/>
</dbReference>
<name>A0ABW3U100_9BACL</name>
<proteinExistence type="predicted"/>
<evidence type="ECO:0000313" key="3">
    <source>
        <dbReference type="EMBL" id="MFD1206781.1"/>
    </source>
</evidence>
<dbReference type="Pfam" id="PF04536">
    <property type="entry name" value="TPM_phosphatase"/>
    <property type="match status" value="1"/>
</dbReference>
<comment type="caution">
    <text evidence="3">The sequence shown here is derived from an EMBL/GenBank/DDBJ whole genome shotgun (WGS) entry which is preliminary data.</text>
</comment>
<dbReference type="PRINTS" id="PR01228">
    <property type="entry name" value="EGGSHELL"/>
</dbReference>
<feature type="transmembrane region" description="Helical" evidence="1">
    <location>
        <begin position="188"/>
        <end position="207"/>
    </location>
</feature>